<organism evidence="1 2">
    <name type="scientific">Pelotomaculum propionicicum</name>
    <dbReference type="NCBI Taxonomy" id="258475"/>
    <lineage>
        <taxon>Bacteria</taxon>
        <taxon>Bacillati</taxon>
        <taxon>Bacillota</taxon>
        <taxon>Clostridia</taxon>
        <taxon>Eubacteriales</taxon>
        <taxon>Desulfotomaculaceae</taxon>
        <taxon>Pelotomaculum</taxon>
    </lineage>
</organism>
<evidence type="ECO:0000313" key="1">
    <source>
        <dbReference type="EMBL" id="TEB12025.1"/>
    </source>
</evidence>
<dbReference type="Proteomes" id="UP000297597">
    <property type="component" value="Unassembled WGS sequence"/>
</dbReference>
<name>A0A4Y7RSR0_9FIRM</name>
<dbReference type="EMBL" id="QFFZ01000009">
    <property type="protein sequence ID" value="TEB12025.1"/>
    <property type="molecule type" value="Genomic_DNA"/>
</dbReference>
<sequence length="75" mass="8753">MDVAYHFSIVYNWFQHYSKDSLKREFEENNLQIIETYSDVAGKEYDSESPELAIVAQKKNGLHVLLMKTGVDHKC</sequence>
<evidence type="ECO:0000313" key="2">
    <source>
        <dbReference type="Proteomes" id="UP000297597"/>
    </source>
</evidence>
<reference evidence="1 2" key="1">
    <citation type="journal article" date="2018" name="Environ. Microbiol.">
        <title>Novel energy conservation strategies and behaviour of Pelotomaculum schinkii driving syntrophic propionate catabolism.</title>
        <authorList>
            <person name="Hidalgo-Ahumada C.A.P."/>
            <person name="Nobu M.K."/>
            <person name="Narihiro T."/>
            <person name="Tamaki H."/>
            <person name="Liu W.T."/>
            <person name="Kamagata Y."/>
            <person name="Stams A.J.M."/>
            <person name="Imachi H."/>
            <person name="Sousa D.Z."/>
        </authorList>
    </citation>
    <scope>NUCLEOTIDE SEQUENCE [LARGE SCALE GENOMIC DNA]</scope>
    <source>
        <strain evidence="1 2">MGP</strain>
    </source>
</reference>
<dbReference type="OrthoDB" id="5522265at2"/>
<comment type="caution">
    <text evidence="1">The sequence shown here is derived from an EMBL/GenBank/DDBJ whole genome shotgun (WGS) entry which is preliminary data.</text>
</comment>
<accession>A0A4Y7RSR0</accession>
<protein>
    <submittedName>
        <fullName evidence="1">Uncharacterized protein</fullName>
    </submittedName>
</protein>
<gene>
    <name evidence="1" type="ORF">Pmgp_01181</name>
</gene>
<proteinExistence type="predicted"/>
<keyword evidence="2" id="KW-1185">Reference proteome</keyword>
<dbReference type="RefSeq" id="WP_134213059.1">
    <property type="nucleotide sequence ID" value="NZ_QFFZ01000009.1"/>
</dbReference>
<dbReference type="AlphaFoldDB" id="A0A4Y7RSR0"/>